<name>A0A2S4LW05_9BURK</name>
<dbReference type="PRINTS" id="PR00864">
    <property type="entry name" value="PREPILNPTASE"/>
</dbReference>
<dbReference type="GO" id="GO:0006465">
    <property type="term" value="P:signal peptide processing"/>
    <property type="evidence" value="ECO:0007669"/>
    <property type="project" value="TreeGrafter"/>
</dbReference>
<feature type="signal peptide" evidence="20">
    <location>
        <begin position="1"/>
        <end position="20"/>
    </location>
</feature>
<feature type="domain" description="Prepilin peptidase A24 N-terminal" evidence="22">
    <location>
        <begin position="50"/>
        <end position="161"/>
    </location>
</feature>
<dbReference type="Proteomes" id="UP000237381">
    <property type="component" value="Unassembled WGS sequence"/>
</dbReference>
<dbReference type="GO" id="GO:0005886">
    <property type="term" value="C:plasma membrane"/>
    <property type="evidence" value="ECO:0007669"/>
    <property type="project" value="UniProtKB-SubCell"/>
</dbReference>
<protein>
    <recommendedName>
        <fullName evidence="16 18">Prepilin leader peptidase/N-methyltransferase</fullName>
        <ecNumber evidence="18">2.1.1.-</ecNumber>
        <ecNumber evidence="15 18">3.4.23.43</ecNumber>
    </recommendedName>
</protein>
<reference evidence="23 24" key="1">
    <citation type="submission" date="2018-01" db="EMBL/GenBank/DDBJ databases">
        <title>Genomic Encyclopedia of Type Strains, Phase III (KMG-III): the genomes of soil and plant-associated and newly described type strains.</title>
        <authorList>
            <person name="Whitman W."/>
        </authorList>
    </citation>
    <scope>NUCLEOTIDE SEQUENCE [LARGE SCALE GENOMIC DNA]</scope>
    <source>
        <strain evidence="23 24">JCM 18070</strain>
    </source>
</reference>
<evidence type="ECO:0000256" key="10">
    <source>
        <dbReference type="ARBA" id="ARBA00022801"/>
    </source>
</evidence>
<feature type="transmembrane region" description="Helical" evidence="19">
    <location>
        <begin position="44"/>
        <end position="63"/>
    </location>
</feature>
<evidence type="ECO:0000256" key="20">
    <source>
        <dbReference type="SAM" id="SignalP"/>
    </source>
</evidence>
<evidence type="ECO:0000256" key="13">
    <source>
        <dbReference type="ARBA" id="ARBA00023268"/>
    </source>
</evidence>
<dbReference type="Pfam" id="PF01478">
    <property type="entry name" value="Peptidase_A24"/>
    <property type="match status" value="1"/>
</dbReference>
<evidence type="ECO:0000313" key="24">
    <source>
        <dbReference type="Proteomes" id="UP000237381"/>
    </source>
</evidence>
<evidence type="ECO:0000256" key="17">
    <source>
        <dbReference type="RuleBase" id="RU003793"/>
    </source>
</evidence>
<evidence type="ECO:0000256" key="19">
    <source>
        <dbReference type="SAM" id="Phobius"/>
    </source>
</evidence>
<keyword evidence="12 19" id="KW-0472">Membrane</keyword>
<keyword evidence="24" id="KW-1185">Reference proteome</keyword>
<comment type="catalytic activity">
    <reaction evidence="14 18">
        <text>Typically cleaves a -Gly-|-Phe- bond to release an N-terminal, basic peptide of 5-8 residues from type IV prepilin, and then N-methylates the new N-terminal amino group, the methyl donor being S-adenosyl-L-methionine.</text>
        <dbReference type="EC" id="3.4.23.43"/>
    </reaction>
</comment>
<keyword evidence="4" id="KW-0997">Cell inner membrane</keyword>
<accession>A0A2S4LW05</accession>
<evidence type="ECO:0000259" key="21">
    <source>
        <dbReference type="Pfam" id="PF01478"/>
    </source>
</evidence>
<keyword evidence="13 18" id="KW-0511">Multifunctional enzyme</keyword>
<dbReference type="GO" id="GO:0032259">
    <property type="term" value="P:methylation"/>
    <property type="evidence" value="ECO:0007669"/>
    <property type="project" value="UniProtKB-KW"/>
</dbReference>
<evidence type="ECO:0000256" key="1">
    <source>
        <dbReference type="ARBA" id="ARBA00004429"/>
    </source>
</evidence>
<feature type="chain" id="PRO_5015776865" description="Prepilin leader peptidase/N-methyltransferase" evidence="20">
    <location>
        <begin position="21"/>
        <end position="321"/>
    </location>
</feature>
<evidence type="ECO:0000256" key="3">
    <source>
        <dbReference type="ARBA" id="ARBA00022475"/>
    </source>
</evidence>
<feature type="transmembrane region" description="Helical" evidence="19">
    <location>
        <begin position="298"/>
        <end position="320"/>
    </location>
</feature>
<dbReference type="EC" id="2.1.1.-" evidence="18"/>
<keyword evidence="10 18" id="KW-0378">Hydrolase</keyword>
<keyword evidence="8" id="KW-0949">S-adenosyl-L-methionine</keyword>
<evidence type="ECO:0000256" key="15">
    <source>
        <dbReference type="ARBA" id="ARBA00067082"/>
    </source>
</evidence>
<dbReference type="Gene3D" id="1.20.120.1220">
    <property type="match status" value="1"/>
</dbReference>
<evidence type="ECO:0000256" key="6">
    <source>
        <dbReference type="ARBA" id="ARBA00022670"/>
    </source>
</evidence>
<evidence type="ECO:0000259" key="22">
    <source>
        <dbReference type="Pfam" id="PF06750"/>
    </source>
</evidence>
<dbReference type="PANTHER" id="PTHR30487">
    <property type="entry name" value="TYPE 4 PREPILIN-LIKE PROTEINS LEADER PEPTIDE-PROCESSING ENZYME"/>
    <property type="match status" value="1"/>
</dbReference>
<dbReference type="EC" id="3.4.23.43" evidence="15 18"/>
<evidence type="ECO:0000256" key="2">
    <source>
        <dbReference type="ARBA" id="ARBA00005801"/>
    </source>
</evidence>
<evidence type="ECO:0000313" key="23">
    <source>
        <dbReference type="EMBL" id="POR46565.1"/>
    </source>
</evidence>
<keyword evidence="9 18" id="KW-0812">Transmembrane</keyword>
<dbReference type="OrthoDB" id="9789291at2"/>
<keyword evidence="7 18" id="KW-0808">Transferase</keyword>
<dbReference type="FunFam" id="1.20.120.1220:FF:000001">
    <property type="entry name" value="Type 4 prepilin-like proteins leader peptide-processing enzyme"/>
    <property type="match status" value="1"/>
</dbReference>
<evidence type="ECO:0000256" key="12">
    <source>
        <dbReference type="ARBA" id="ARBA00023136"/>
    </source>
</evidence>
<dbReference type="RefSeq" id="WP_103707234.1">
    <property type="nucleotide sequence ID" value="NZ_PQGA01000023.1"/>
</dbReference>
<dbReference type="InterPro" id="IPR050882">
    <property type="entry name" value="Prepilin_peptidase/N-MTase"/>
</dbReference>
<comment type="subcellular location">
    <subcellularLocation>
        <location evidence="1">Cell inner membrane</location>
        <topology evidence="1">Multi-pass membrane protein</topology>
    </subcellularLocation>
    <subcellularLocation>
        <location evidence="18">Cell membrane</location>
        <topology evidence="18">Multi-pass membrane protein</topology>
    </subcellularLocation>
</comment>
<proteinExistence type="inferred from homology"/>
<evidence type="ECO:0000256" key="9">
    <source>
        <dbReference type="ARBA" id="ARBA00022692"/>
    </source>
</evidence>
<comment type="caution">
    <text evidence="23">The sequence shown here is derived from an EMBL/GenBank/DDBJ whole genome shotgun (WGS) entry which is preliminary data.</text>
</comment>
<evidence type="ECO:0000256" key="5">
    <source>
        <dbReference type="ARBA" id="ARBA00022603"/>
    </source>
</evidence>
<evidence type="ECO:0000256" key="16">
    <source>
        <dbReference type="ARBA" id="ARBA00071870"/>
    </source>
</evidence>
<sequence>MSVLLSSSAASTSFASSFNASPLVPPDAPSSLSIALAALPPGVMMGFAIVIGLVIGSFLNVVVHRLPIMLERAWRADAAEVLEQPNASADLFNDGLPTRYNLWLPRSACPHCGHVLRAWENIPLVSWLLLRGRCSQCGTRVSLRYPAVEIASALCAAGALLAFGPTGKALAAFALSATLIAASVIDLEHRLLPDAITLPLVWAGLLVNLADTFTDLQSAVVGAVAGYLALWSVYWLFRLLRGIEGMGHGDFKLLAALGAWLGWAALPQIIVISAVAGAVVGIAATLSGRMRFEEPLPFGPYLAAGAFVTLFAGTPLYGVFA</sequence>
<dbReference type="GO" id="GO:0008168">
    <property type="term" value="F:methyltransferase activity"/>
    <property type="evidence" value="ECO:0007669"/>
    <property type="project" value="UniProtKB-KW"/>
</dbReference>
<keyword evidence="20" id="KW-0732">Signal</keyword>
<comment type="function">
    <text evidence="18">Plays an essential role in type IV pili and type II pseudopili formation by proteolytically removing the leader sequence from substrate proteins and subsequently monomethylating the alpha-amino group of the newly exposed N-terminal phenylalanine.</text>
</comment>
<keyword evidence="6 18" id="KW-0645">Protease</keyword>
<keyword evidence="11 19" id="KW-1133">Transmembrane helix</keyword>
<dbReference type="EMBL" id="PQGA01000023">
    <property type="protein sequence ID" value="POR46565.1"/>
    <property type="molecule type" value="Genomic_DNA"/>
</dbReference>
<feature type="transmembrane region" description="Helical" evidence="19">
    <location>
        <begin position="257"/>
        <end position="286"/>
    </location>
</feature>
<evidence type="ECO:0000256" key="11">
    <source>
        <dbReference type="ARBA" id="ARBA00022989"/>
    </source>
</evidence>
<dbReference type="InterPro" id="IPR014032">
    <property type="entry name" value="Peptidase_A24A_bac"/>
</dbReference>
<evidence type="ECO:0000256" key="7">
    <source>
        <dbReference type="ARBA" id="ARBA00022679"/>
    </source>
</evidence>
<dbReference type="AlphaFoldDB" id="A0A2S4LW05"/>
<dbReference type="PANTHER" id="PTHR30487:SF0">
    <property type="entry name" value="PREPILIN LEADER PEPTIDASE_N-METHYLTRANSFERASE-RELATED"/>
    <property type="match status" value="1"/>
</dbReference>
<evidence type="ECO:0000256" key="18">
    <source>
        <dbReference type="RuleBase" id="RU003794"/>
    </source>
</evidence>
<dbReference type="InterPro" id="IPR000045">
    <property type="entry name" value="Prepilin_IV_endopep_pep"/>
</dbReference>
<organism evidence="23 24">
    <name type="scientific">Paraburkholderia eburnea</name>
    <dbReference type="NCBI Taxonomy" id="1189126"/>
    <lineage>
        <taxon>Bacteria</taxon>
        <taxon>Pseudomonadati</taxon>
        <taxon>Pseudomonadota</taxon>
        <taxon>Betaproteobacteria</taxon>
        <taxon>Burkholderiales</taxon>
        <taxon>Burkholderiaceae</taxon>
        <taxon>Paraburkholderia</taxon>
    </lineage>
</organism>
<evidence type="ECO:0000256" key="4">
    <source>
        <dbReference type="ARBA" id="ARBA00022519"/>
    </source>
</evidence>
<feature type="transmembrane region" description="Helical" evidence="19">
    <location>
        <begin position="216"/>
        <end position="237"/>
    </location>
</feature>
<comment type="similarity">
    <text evidence="2 17">Belongs to the peptidase A24 family.</text>
</comment>
<keyword evidence="3" id="KW-1003">Cell membrane</keyword>
<dbReference type="Pfam" id="PF06750">
    <property type="entry name" value="A24_N_bact"/>
    <property type="match status" value="1"/>
</dbReference>
<keyword evidence="5 18" id="KW-0489">Methyltransferase</keyword>
<dbReference type="InterPro" id="IPR010627">
    <property type="entry name" value="Prepilin_pept_A24_N"/>
</dbReference>
<gene>
    <name evidence="23" type="ORF">B0G62_12332</name>
</gene>
<feature type="domain" description="Prepilin type IV endopeptidase peptidase" evidence="21">
    <location>
        <begin position="174"/>
        <end position="282"/>
    </location>
</feature>
<evidence type="ECO:0000256" key="14">
    <source>
        <dbReference type="ARBA" id="ARBA00050401"/>
    </source>
</evidence>
<evidence type="ECO:0000256" key="8">
    <source>
        <dbReference type="ARBA" id="ARBA00022691"/>
    </source>
</evidence>
<dbReference type="GO" id="GO:0004190">
    <property type="term" value="F:aspartic-type endopeptidase activity"/>
    <property type="evidence" value="ECO:0007669"/>
    <property type="project" value="UniProtKB-EC"/>
</dbReference>
<feature type="transmembrane region" description="Helical" evidence="19">
    <location>
        <begin position="143"/>
        <end position="163"/>
    </location>
</feature>